<feature type="domain" description="PTS EIIA type-2" evidence="11">
    <location>
        <begin position="3"/>
        <end position="142"/>
    </location>
</feature>
<evidence type="ECO:0000256" key="7">
    <source>
        <dbReference type="ARBA" id="ARBA00022777"/>
    </source>
</evidence>
<keyword evidence="4" id="KW-0597">Phosphoprotein</keyword>
<evidence type="ECO:0000313" key="12">
    <source>
        <dbReference type="EMBL" id="QIQ20579.1"/>
    </source>
</evidence>
<sequence>MLTELLADNIHFSNQQLAWQDAITLASQPLLDQGYITQNYVDDIVKNIETNGSYLVLVPEIALPHARSNGNVSQTSMSFLKLNNPVIFPDGQPVSVMLVLASADNDGHLDVLVEFAETLTDKEQQHLLKTATTKEQILTIFN</sequence>
<dbReference type="AlphaFoldDB" id="A0A6G9I9S1"/>
<dbReference type="InterPro" id="IPR002178">
    <property type="entry name" value="PTS_EIIA_type-2_dom"/>
</dbReference>
<dbReference type="GO" id="GO:0005737">
    <property type="term" value="C:cytoplasm"/>
    <property type="evidence" value="ECO:0007669"/>
    <property type="project" value="UniProtKB-SubCell"/>
</dbReference>
<dbReference type="InterPro" id="IPR051351">
    <property type="entry name" value="Ascorbate-PTS_EIIA_comp"/>
</dbReference>
<dbReference type="PANTHER" id="PTHR36203">
    <property type="entry name" value="ASCORBATE-SPECIFIC PTS SYSTEM EIIA COMPONENT"/>
    <property type="match status" value="1"/>
</dbReference>
<evidence type="ECO:0000256" key="2">
    <source>
        <dbReference type="ARBA" id="ARBA00022448"/>
    </source>
</evidence>
<comment type="function">
    <text evidence="8">The phosphoenolpyruvate-dependent sugar phosphotransferase system (sugar PTS), a major carbohydrate active transport system, catalyzes the phosphorylation of incoming sugar substrates concomitantly with their translocation across the cell membrane. The enzyme II UlaABC PTS system is involved in ascorbate transport.</text>
</comment>
<dbReference type="EMBL" id="CP050253">
    <property type="protein sequence ID" value="QIQ20579.1"/>
    <property type="molecule type" value="Genomic_DNA"/>
</dbReference>
<keyword evidence="7" id="KW-0418">Kinase</keyword>
<dbReference type="InterPro" id="IPR016152">
    <property type="entry name" value="PTrfase/Anion_transptr"/>
</dbReference>
<evidence type="ECO:0000256" key="6">
    <source>
        <dbReference type="ARBA" id="ARBA00022683"/>
    </source>
</evidence>
<protein>
    <recommendedName>
        <fullName evidence="9">Ascorbate-specific PTS system EIIA component</fullName>
    </recommendedName>
    <alternativeName>
        <fullName evidence="10">Ascorbate-specific phosphotransferase enzyme IIA component</fullName>
    </alternativeName>
</protein>
<dbReference type="SUPFAM" id="SSF55804">
    <property type="entry name" value="Phoshotransferase/anion transport protein"/>
    <property type="match status" value="1"/>
</dbReference>
<name>A0A6G9I9S1_9GAMM</name>
<dbReference type="Gene3D" id="3.40.930.10">
    <property type="entry name" value="Mannitol-specific EII, Chain A"/>
    <property type="match status" value="1"/>
</dbReference>
<keyword evidence="2" id="KW-0813">Transport</keyword>
<organism evidence="12 13">
    <name type="scientific">Zophobihabitans entericus</name>
    <dbReference type="NCBI Taxonomy" id="1635327"/>
    <lineage>
        <taxon>Bacteria</taxon>
        <taxon>Pseudomonadati</taxon>
        <taxon>Pseudomonadota</taxon>
        <taxon>Gammaproteobacteria</taxon>
        <taxon>Orbales</taxon>
        <taxon>Orbaceae</taxon>
        <taxon>Zophobihabitans</taxon>
    </lineage>
</organism>
<accession>A0A6G9I9S1</accession>
<evidence type="ECO:0000256" key="3">
    <source>
        <dbReference type="ARBA" id="ARBA00022490"/>
    </source>
</evidence>
<keyword evidence="5" id="KW-0808">Transferase</keyword>
<evidence type="ECO:0000256" key="5">
    <source>
        <dbReference type="ARBA" id="ARBA00022679"/>
    </source>
</evidence>
<dbReference type="GO" id="GO:0016301">
    <property type="term" value="F:kinase activity"/>
    <property type="evidence" value="ECO:0007669"/>
    <property type="project" value="UniProtKB-KW"/>
</dbReference>
<proteinExistence type="predicted"/>
<keyword evidence="3" id="KW-0963">Cytoplasm</keyword>
<evidence type="ECO:0000313" key="13">
    <source>
        <dbReference type="Proteomes" id="UP000501168"/>
    </source>
</evidence>
<dbReference type="KEGG" id="orb:IPMB12_02100"/>
<dbReference type="Pfam" id="PF00359">
    <property type="entry name" value="PTS_EIIA_2"/>
    <property type="match status" value="1"/>
</dbReference>
<dbReference type="PANTHER" id="PTHR36203:SF1">
    <property type="entry name" value="ASCORBATE-SPECIFIC PTS SYSTEM EIIA COMPONENT"/>
    <property type="match status" value="1"/>
</dbReference>
<dbReference type="FunCoup" id="A0A6G9I9S1">
    <property type="interactions" value="61"/>
</dbReference>
<evidence type="ECO:0000256" key="4">
    <source>
        <dbReference type="ARBA" id="ARBA00022553"/>
    </source>
</evidence>
<evidence type="ECO:0000256" key="9">
    <source>
        <dbReference type="ARBA" id="ARBA00041175"/>
    </source>
</evidence>
<evidence type="ECO:0000256" key="8">
    <source>
        <dbReference type="ARBA" id="ARBA00037387"/>
    </source>
</evidence>
<keyword evidence="6" id="KW-0598">Phosphotransferase system</keyword>
<dbReference type="GO" id="GO:0009401">
    <property type="term" value="P:phosphoenolpyruvate-dependent sugar phosphotransferase system"/>
    <property type="evidence" value="ECO:0007669"/>
    <property type="project" value="UniProtKB-KW"/>
</dbReference>
<keyword evidence="13" id="KW-1185">Reference proteome</keyword>
<comment type="subcellular location">
    <subcellularLocation>
        <location evidence="1">Cytoplasm</location>
    </subcellularLocation>
</comment>
<evidence type="ECO:0000256" key="10">
    <source>
        <dbReference type="ARBA" id="ARBA00042072"/>
    </source>
</evidence>
<keyword evidence="12" id="KW-0762">Sugar transport</keyword>
<reference evidence="12 13" key="1">
    <citation type="submission" date="2020-03" db="EMBL/GenBank/DDBJ databases">
        <title>Complete genome sequence of Orbus sp. IPMB12 (BCRC 80908).</title>
        <authorList>
            <person name="Lo W.-S."/>
            <person name="Chang T.-H."/>
            <person name="Kuo C.-H."/>
        </authorList>
    </citation>
    <scope>NUCLEOTIDE SEQUENCE [LARGE SCALE GENOMIC DNA]</scope>
    <source>
        <strain evidence="12 13">IPMB12</strain>
    </source>
</reference>
<dbReference type="InParanoid" id="A0A6G9I9S1"/>
<evidence type="ECO:0000259" key="11">
    <source>
        <dbReference type="PROSITE" id="PS51094"/>
    </source>
</evidence>
<dbReference type="PROSITE" id="PS51094">
    <property type="entry name" value="PTS_EIIA_TYPE_2"/>
    <property type="match status" value="1"/>
</dbReference>
<gene>
    <name evidence="12" type="ORF">IPMB12_02100</name>
</gene>
<evidence type="ECO:0000256" key="1">
    <source>
        <dbReference type="ARBA" id="ARBA00004496"/>
    </source>
</evidence>
<dbReference type="CDD" id="cd00211">
    <property type="entry name" value="PTS_IIA_fru"/>
    <property type="match status" value="1"/>
</dbReference>
<dbReference type="RefSeq" id="WP_166914481.1">
    <property type="nucleotide sequence ID" value="NZ_CP050253.1"/>
</dbReference>
<dbReference type="Proteomes" id="UP000501168">
    <property type="component" value="Chromosome"/>
</dbReference>